<evidence type="ECO:0000313" key="3">
    <source>
        <dbReference type="Proteomes" id="UP000244722"/>
    </source>
</evidence>
<gene>
    <name evidence="2" type="ORF">B9Z19DRAFT_1010292</name>
</gene>
<accession>A0A2T6ZAA5</accession>
<dbReference type="STRING" id="42251.A0A2T6ZAA5"/>
<comment type="caution">
    <text evidence="2">The sequence shown here is derived from an EMBL/GenBank/DDBJ whole genome shotgun (WGS) entry which is preliminary data.</text>
</comment>
<dbReference type="OrthoDB" id="76567at2759"/>
<feature type="region of interest" description="Disordered" evidence="1">
    <location>
        <begin position="1"/>
        <end position="24"/>
    </location>
</feature>
<sequence>MGSTTFKGNGSQKEADCAWRPQKSRPLGTGWPTLVIECGVSRSHPRLAADAHWRFENSGGQLKIVLLISYSASKKEIRLQQWELVTIPDPHVTHGQLKPTRTAPAIMREIDLVAGISNEASLMLNFESVFLRPPAKGEGDFTFS</sequence>
<proteinExistence type="predicted"/>
<dbReference type="EMBL" id="NESQ01000550">
    <property type="protein sequence ID" value="PUU72399.1"/>
    <property type="molecule type" value="Genomic_DNA"/>
</dbReference>
<dbReference type="Proteomes" id="UP000244722">
    <property type="component" value="Unassembled WGS sequence"/>
</dbReference>
<evidence type="ECO:0000313" key="2">
    <source>
        <dbReference type="EMBL" id="PUU72399.1"/>
    </source>
</evidence>
<dbReference type="AlphaFoldDB" id="A0A2T6ZAA5"/>
<organism evidence="2 3">
    <name type="scientific">Tuber borchii</name>
    <name type="common">White truffle</name>
    <dbReference type="NCBI Taxonomy" id="42251"/>
    <lineage>
        <taxon>Eukaryota</taxon>
        <taxon>Fungi</taxon>
        <taxon>Dikarya</taxon>
        <taxon>Ascomycota</taxon>
        <taxon>Pezizomycotina</taxon>
        <taxon>Pezizomycetes</taxon>
        <taxon>Pezizales</taxon>
        <taxon>Tuberaceae</taxon>
        <taxon>Tuber</taxon>
    </lineage>
</organism>
<evidence type="ECO:0000256" key="1">
    <source>
        <dbReference type="SAM" id="MobiDB-lite"/>
    </source>
</evidence>
<name>A0A2T6ZAA5_TUBBO</name>
<reference evidence="2 3" key="1">
    <citation type="submission" date="2017-04" db="EMBL/GenBank/DDBJ databases">
        <title>Draft genome sequence of Tuber borchii Vittad., a whitish edible truffle.</title>
        <authorList>
            <consortium name="DOE Joint Genome Institute"/>
            <person name="Murat C."/>
            <person name="Kuo A."/>
            <person name="Barry K.W."/>
            <person name="Clum A."/>
            <person name="Dockter R.B."/>
            <person name="Fauchery L."/>
            <person name="Iotti M."/>
            <person name="Kohler A."/>
            <person name="Labutti K."/>
            <person name="Lindquist E.A."/>
            <person name="Lipzen A."/>
            <person name="Ohm R.A."/>
            <person name="Wang M."/>
            <person name="Grigoriev I.V."/>
            <person name="Zambonelli A."/>
            <person name="Martin F.M."/>
        </authorList>
    </citation>
    <scope>NUCLEOTIDE SEQUENCE [LARGE SCALE GENOMIC DNA]</scope>
    <source>
        <strain evidence="2 3">Tbo3840</strain>
    </source>
</reference>
<feature type="compositionally biased region" description="Polar residues" evidence="1">
    <location>
        <begin position="1"/>
        <end position="12"/>
    </location>
</feature>
<keyword evidence="3" id="KW-1185">Reference proteome</keyword>
<protein>
    <submittedName>
        <fullName evidence="2">Uncharacterized protein</fullName>
    </submittedName>
</protein>